<dbReference type="SUPFAM" id="SSF52172">
    <property type="entry name" value="CheY-like"/>
    <property type="match status" value="1"/>
</dbReference>
<dbReference type="InterPro" id="IPR029016">
    <property type="entry name" value="GAF-like_dom_sf"/>
</dbReference>
<gene>
    <name evidence="15" type="ORF">DEM27_07100</name>
</gene>
<evidence type="ECO:0000313" key="16">
    <source>
        <dbReference type="Proteomes" id="UP000245252"/>
    </source>
</evidence>
<keyword evidence="6" id="KW-0808">Transferase</keyword>
<dbReference type="SMART" id="SM00448">
    <property type="entry name" value="REC"/>
    <property type="match status" value="1"/>
</dbReference>
<dbReference type="SUPFAM" id="SSF55785">
    <property type="entry name" value="PYP-like sensor domain (PAS domain)"/>
    <property type="match status" value="1"/>
</dbReference>
<evidence type="ECO:0000256" key="11">
    <source>
        <dbReference type="ARBA" id="ARBA00023170"/>
    </source>
</evidence>
<dbReference type="EMBL" id="QFBC01000002">
    <property type="protein sequence ID" value="PWE57391.1"/>
    <property type="molecule type" value="Genomic_DNA"/>
</dbReference>
<accession>A0A2U2DVR9</accession>
<protein>
    <recommendedName>
        <fullName evidence="2">histidine kinase</fullName>
        <ecNumber evidence="2">2.7.13.3</ecNumber>
    </recommendedName>
</protein>
<dbReference type="SMART" id="SM00065">
    <property type="entry name" value="GAF"/>
    <property type="match status" value="1"/>
</dbReference>
<dbReference type="Proteomes" id="UP000245252">
    <property type="component" value="Unassembled WGS sequence"/>
</dbReference>
<dbReference type="PIRSF" id="PIRSF036397">
    <property type="entry name" value="Bactrphtchrm_rec"/>
    <property type="match status" value="1"/>
</dbReference>
<dbReference type="GO" id="GO:0006355">
    <property type="term" value="P:regulation of DNA-templated transcription"/>
    <property type="evidence" value="ECO:0007669"/>
    <property type="project" value="InterPro"/>
</dbReference>
<dbReference type="Gene3D" id="3.30.450.270">
    <property type="match status" value="1"/>
</dbReference>
<dbReference type="EC" id="2.7.13.3" evidence="2"/>
<comment type="catalytic activity">
    <reaction evidence="1">
        <text>ATP + protein L-histidine = ADP + protein N-phospho-L-histidine.</text>
        <dbReference type="EC" id="2.7.13.3"/>
    </reaction>
</comment>
<dbReference type="PANTHER" id="PTHR41523">
    <property type="entry name" value="TWO-COMPONENT SYSTEM SENSOR PROTEIN"/>
    <property type="match status" value="1"/>
</dbReference>
<dbReference type="GO" id="GO:0005524">
    <property type="term" value="F:ATP binding"/>
    <property type="evidence" value="ECO:0007669"/>
    <property type="project" value="UniProtKB-KW"/>
</dbReference>
<name>A0A2U2DVR9_9HYPH</name>
<evidence type="ECO:0000259" key="14">
    <source>
        <dbReference type="PROSITE" id="PS50110"/>
    </source>
</evidence>
<comment type="caution">
    <text evidence="15">The sequence shown here is derived from an EMBL/GenBank/DDBJ whole genome shotgun (WGS) entry which is preliminary data.</text>
</comment>
<dbReference type="Gene3D" id="3.30.450.20">
    <property type="entry name" value="PAS domain"/>
    <property type="match status" value="1"/>
</dbReference>
<keyword evidence="3" id="KW-0600">Photoreceptor protein</keyword>
<dbReference type="Gene3D" id="3.30.565.10">
    <property type="entry name" value="Histidine kinase-like ATPase, C-terminal domain"/>
    <property type="match status" value="1"/>
</dbReference>
<dbReference type="Gene3D" id="3.40.50.2300">
    <property type="match status" value="1"/>
</dbReference>
<dbReference type="InterPro" id="IPR001294">
    <property type="entry name" value="Phytochrome"/>
</dbReference>
<keyword evidence="5" id="KW-0716">Sensory transduction</keyword>
<feature type="modified residue" description="4-aspartylphosphate" evidence="12">
    <location>
        <position position="784"/>
    </location>
</feature>
<evidence type="ECO:0000256" key="9">
    <source>
        <dbReference type="ARBA" id="ARBA00022840"/>
    </source>
</evidence>
<keyword evidence="8 15" id="KW-0418">Kinase</keyword>
<dbReference type="GO" id="GO:0009584">
    <property type="term" value="P:detection of visible light"/>
    <property type="evidence" value="ECO:0007669"/>
    <property type="project" value="InterPro"/>
</dbReference>
<dbReference type="InterPro" id="IPR011006">
    <property type="entry name" value="CheY-like_superfamily"/>
</dbReference>
<dbReference type="Gene3D" id="3.30.450.40">
    <property type="match status" value="1"/>
</dbReference>
<dbReference type="PANTHER" id="PTHR41523:SF8">
    <property type="entry name" value="ETHYLENE RESPONSE SENSOR PROTEIN"/>
    <property type="match status" value="1"/>
</dbReference>
<evidence type="ECO:0000256" key="8">
    <source>
        <dbReference type="ARBA" id="ARBA00022777"/>
    </source>
</evidence>
<keyword evidence="7" id="KW-0547">Nucleotide-binding</keyword>
<evidence type="ECO:0000256" key="6">
    <source>
        <dbReference type="ARBA" id="ARBA00022679"/>
    </source>
</evidence>
<dbReference type="RefSeq" id="WP_109457496.1">
    <property type="nucleotide sequence ID" value="NZ_QFBC01000002.1"/>
</dbReference>
<organism evidence="15 16">
    <name type="scientific">Metarhizobium album</name>
    <dbReference type="NCBI Taxonomy" id="2182425"/>
    <lineage>
        <taxon>Bacteria</taxon>
        <taxon>Pseudomonadati</taxon>
        <taxon>Pseudomonadota</taxon>
        <taxon>Alphaproteobacteria</taxon>
        <taxon>Hyphomicrobiales</taxon>
        <taxon>Rhizobiaceae</taxon>
        <taxon>Metarhizobium</taxon>
    </lineage>
</organism>
<dbReference type="InterPro" id="IPR035965">
    <property type="entry name" value="PAS-like_dom_sf"/>
</dbReference>
<dbReference type="InterPro" id="IPR036890">
    <property type="entry name" value="HATPase_C_sf"/>
</dbReference>
<evidence type="ECO:0000313" key="15">
    <source>
        <dbReference type="EMBL" id="PWE57391.1"/>
    </source>
</evidence>
<feature type="domain" description="Response regulatory" evidence="14">
    <location>
        <begin position="734"/>
        <end position="845"/>
    </location>
</feature>
<dbReference type="InterPro" id="IPR016132">
    <property type="entry name" value="Phyto_chromo_attachment"/>
</dbReference>
<proteinExistence type="predicted"/>
<evidence type="ECO:0000259" key="13">
    <source>
        <dbReference type="PROSITE" id="PS50046"/>
    </source>
</evidence>
<dbReference type="Pfam" id="PF07536">
    <property type="entry name" value="HWE_HK"/>
    <property type="match status" value="1"/>
</dbReference>
<keyword evidence="10" id="KW-0157">Chromophore</keyword>
<dbReference type="SMART" id="SM00911">
    <property type="entry name" value="HWE_HK"/>
    <property type="match status" value="1"/>
</dbReference>
<dbReference type="GO" id="GO:0009881">
    <property type="term" value="F:photoreceptor activity"/>
    <property type="evidence" value="ECO:0007669"/>
    <property type="project" value="UniProtKB-KW"/>
</dbReference>
<feature type="domain" description="Phytochrome chromophore attachment site" evidence="13">
    <location>
        <begin position="141"/>
        <end position="298"/>
    </location>
</feature>
<keyword evidence="11" id="KW-0675">Receptor</keyword>
<dbReference type="PROSITE" id="PS50046">
    <property type="entry name" value="PHYTOCHROME_2"/>
    <property type="match status" value="1"/>
</dbReference>
<dbReference type="GO" id="GO:0000160">
    <property type="term" value="P:phosphorelay signal transduction system"/>
    <property type="evidence" value="ECO:0007669"/>
    <property type="project" value="InterPro"/>
</dbReference>
<dbReference type="InterPro" id="IPR001789">
    <property type="entry name" value="Sig_transdc_resp-reg_receiver"/>
</dbReference>
<dbReference type="InterPro" id="IPR011102">
    <property type="entry name" value="Sig_transdc_His_kinase_HWE"/>
</dbReference>
<dbReference type="InterPro" id="IPR013654">
    <property type="entry name" value="PAS_2"/>
</dbReference>
<evidence type="ECO:0000256" key="12">
    <source>
        <dbReference type="PROSITE-ProRule" id="PRU00169"/>
    </source>
</evidence>
<evidence type="ECO:0000256" key="7">
    <source>
        <dbReference type="ARBA" id="ARBA00022741"/>
    </source>
</evidence>
<dbReference type="OrthoDB" id="9760752at2"/>
<reference evidence="15 16" key="1">
    <citation type="submission" date="2018-05" db="EMBL/GenBank/DDBJ databases">
        <title>The draft genome of strain NS-104.</title>
        <authorList>
            <person name="Hang P."/>
            <person name="Jiang J."/>
        </authorList>
    </citation>
    <scope>NUCLEOTIDE SEQUENCE [LARGE SCALE GENOMIC DNA]</scope>
    <source>
        <strain evidence="15 16">NS-104</strain>
    </source>
</reference>
<evidence type="ECO:0000256" key="2">
    <source>
        <dbReference type="ARBA" id="ARBA00012438"/>
    </source>
</evidence>
<dbReference type="Pfam" id="PF01590">
    <property type="entry name" value="GAF"/>
    <property type="match status" value="1"/>
</dbReference>
<dbReference type="PRINTS" id="PR01033">
    <property type="entry name" value="PHYTOCHROME"/>
</dbReference>
<evidence type="ECO:0000256" key="1">
    <source>
        <dbReference type="ARBA" id="ARBA00000085"/>
    </source>
</evidence>
<dbReference type="PROSITE" id="PS50110">
    <property type="entry name" value="RESPONSE_REGULATORY"/>
    <property type="match status" value="1"/>
</dbReference>
<keyword evidence="16" id="KW-1185">Reference proteome</keyword>
<evidence type="ECO:0000256" key="10">
    <source>
        <dbReference type="ARBA" id="ARBA00022991"/>
    </source>
</evidence>
<sequence length="855" mass="93534">MQPDVKVDLTNCDREPIHIPGSIQPHGCLLACDNSVATVLRHSENAAAMLGFHGQLNGAVVERILGPKNVHDLRNAMGAVKTPERPALLFSMALPHGGTFDVSVHRFKSTVIIEFEPCDPDAGQLLTLAREMIGRISDVPDMEQLLSVAARLTRGMLGYDRVMIYRFMHDGAGQVVSEAKRSDLESFSGQYFPASDIPQQARALYLRNTIRIISDVNFERIAVVPERDASGEPLDLSFAHLRSVSPIHCEYLRNMGVSASMSISIIVDGALWGLIACHHYAPRRLPMAVRVAAEMFGEFFSLNLNVLQQKRKLDTAQHARRALDRFLQLASHHAEIDDLLREHLRDIAAILPCDGIGLWMNGNWSGFGHTPPPASIPALARFSGSVAEGRIWATHALTQRLPDAETYHADVSGLLVVPLSQIPRDYLFFFRKEMVQTLNWAGNPEKSYESGPLGDRLTPRKSFAIWKEQVHMQAHPWSDADRDIAEAIRSALVEIVLRHNELLTEERSKADVRQRMLNEELNHRVKNILAVIKSLVGHPVQEKRGIKDYVVSLKGRIQALAFAHDQVVRGDGGGALVDLLNAELLPYRNQSGIIALDGPAVWLDARAFSVMALVLHELSTNAAKYGALSIRGGRLDVTWRMTSVRDCELHWRESGGPPVSPPARQGFGTVLVDRSVPYDLGGRSEVVYAPEGLQARFLLPAKHASEVAAKTPPDTGASDASVPGTPHSRLAGQTVLLVEDQMLIAMDVEAMLIAAGFAYVATTGSAADALTRLDKLVPDVAVLDVNLGTGTSLPVAEELRRRGIPFVFATGYGESTLIPASLAGIPIIRKPYDAEALLPSLAGLLENADLAQQEE</sequence>
<dbReference type="AlphaFoldDB" id="A0A2U2DVR9"/>
<keyword evidence="4 12" id="KW-0597">Phosphoprotein</keyword>
<evidence type="ECO:0000256" key="3">
    <source>
        <dbReference type="ARBA" id="ARBA00022543"/>
    </source>
</evidence>
<dbReference type="InterPro" id="IPR009219">
    <property type="entry name" value="Bactrphtchr_CheY"/>
</dbReference>
<dbReference type="Pfam" id="PF00072">
    <property type="entry name" value="Response_reg"/>
    <property type="match status" value="1"/>
</dbReference>
<keyword evidence="9" id="KW-0067">ATP-binding</keyword>
<evidence type="ECO:0000256" key="4">
    <source>
        <dbReference type="ARBA" id="ARBA00022553"/>
    </source>
</evidence>
<dbReference type="InterPro" id="IPR043150">
    <property type="entry name" value="Phytochrome_PHY_sf"/>
</dbReference>
<dbReference type="InterPro" id="IPR003018">
    <property type="entry name" value="GAF"/>
</dbReference>
<dbReference type="GO" id="GO:0004673">
    <property type="term" value="F:protein histidine kinase activity"/>
    <property type="evidence" value="ECO:0007669"/>
    <property type="project" value="UniProtKB-EC"/>
</dbReference>
<dbReference type="Pfam" id="PF00360">
    <property type="entry name" value="PHY"/>
    <property type="match status" value="1"/>
</dbReference>
<dbReference type="InterPro" id="IPR013515">
    <property type="entry name" value="Phytochrome_cen-reg"/>
</dbReference>
<dbReference type="SUPFAM" id="SSF55781">
    <property type="entry name" value="GAF domain-like"/>
    <property type="match status" value="2"/>
</dbReference>
<dbReference type="Pfam" id="PF08446">
    <property type="entry name" value="PAS_2"/>
    <property type="match status" value="1"/>
</dbReference>
<evidence type="ECO:0000256" key="5">
    <source>
        <dbReference type="ARBA" id="ARBA00022606"/>
    </source>
</evidence>